<evidence type="ECO:0000313" key="1">
    <source>
        <dbReference type="EMBL" id="MBB5132135.1"/>
    </source>
</evidence>
<evidence type="ECO:0000313" key="2">
    <source>
        <dbReference type="Proteomes" id="UP000578449"/>
    </source>
</evidence>
<keyword evidence="2" id="KW-1185">Reference proteome</keyword>
<reference evidence="1 2" key="1">
    <citation type="submission" date="2020-08" db="EMBL/GenBank/DDBJ databases">
        <title>Genomic Encyclopedia of Type Strains, Phase IV (KMG-IV): sequencing the most valuable type-strain genomes for metagenomic binning, comparative biology and taxonomic classification.</title>
        <authorList>
            <person name="Goeker M."/>
        </authorList>
    </citation>
    <scope>NUCLEOTIDE SEQUENCE [LARGE SCALE GENOMIC DNA]</scope>
    <source>
        <strain evidence="1 2">DSM 45615</strain>
    </source>
</reference>
<dbReference type="SUPFAM" id="SSF52540">
    <property type="entry name" value="P-loop containing nucleoside triphosphate hydrolases"/>
    <property type="match status" value="1"/>
</dbReference>
<dbReference type="RefSeq" id="WP_185048912.1">
    <property type="nucleotide sequence ID" value="NZ_BAABIX010000027.1"/>
</dbReference>
<comment type="caution">
    <text evidence="1">The sequence shown here is derived from an EMBL/GenBank/DDBJ whole genome shotgun (WGS) entry which is preliminary data.</text>
</comment>
<dbReference type="EMBL" id="JACHGN010000003">
    <property type="protein sequence ID" value="MBB5132135.1"/>
    <property type="molecule type" value="Genomic_DNA"/>
</dbReference>
<protein>
    <submittedName>
        <fullName evidence="1">Uncharacterized protein</fullName>
    </submittedName>
</protein>
<gene>
    <name evidence="1" type="ORF">HNP84_001848</name>
</gene>
<sequence>MSVITLVVAVAILGAGVVAALVRRRRRRRDGEPRAPLGQASIEANIPTFRIVALGLQGSGKTLLLASMFQELKAPTRQSYYLSAPPADVARLTEWYSTMADTSSSGSDRDWPYGTAVGDTRRFLFSVRTRSGGVVHEVLRLDYLEYAGELLTGTDEDGARGREELFAHMESAHALLGILDGQRIRRHLDGHPGGWAELDRTLNILIPHMMNATCPIHFVITKWDLLDDLDEDENARLAIVRNMLMSNDHFRALVGTHSRDRVVRLIPVSAVGPGFARMDGQGHVVKVPHAQARPVYVDVPLSAVVPDLFDQAEMRLQAEFKAALDEETRRRTRQSPLESIAAATALAGQTAGRALLAALGQPAVAIMGDVFMGMYLDARRSATGSRAEAVGRELGEAEERVRRFMEARKRVLRDMRSKPDMLEGRLPNSRLSQGWPA</sequence>
<dbReference type="AlphaFoldDB" id="A0A840P7Z8"/>
<organism evidence="1 2">
    <name type="scientific">Thermocatellispora tengchongensis</name>
    <dbReference type="NCBI Taxonomy" id="1073253"/>
    <lineage>
        <taxon>Bacteria</taxon>
        <taxon>Bacillati</taxon>
        <taxon>Actinomycetota</taxon>
        <taxon>Actinomycetes</taxon>
        <taxon>Streptosporangiales</taxon>
        <taxon>Streptosporangiaceae</taxon>
        <taxon>Thermocatellispora</taxon>
    </lineage>
</organism>
<dbReference type="InterPro" id="IPR027417">
    <property type="entry name" value="P-loop_NTPase"/>
</dbReference>
<accession>A0A840P7Z8</accession>
<dbReference type="Proteomes" id="UP000578449">
    <property type="component" value="Unassembled WGS sequence"/>
</dbReference>
<proteinExistence type="predicted"/>
<name>A0A840P7Z8_9ACTN</name>